<gene>
    <name evidence="1" type="ORF">QU605_01335</name>
</gene>
<dbReference type="Proteomes" id="UP001174839">
    <property type="component" value="Unassembled WGS sequence"/>
</dbReference>
<organism evidence="1 2">
    <name type="scientific">Robiginitalea aurantiaca</name>
    <dbReference type="NCBI Taxonomy" id="3056915"/>
    <lineage>
        <taxon>Bacteria</taxon>
        <taxon>Pseudomonadati</taxon>
        <taxon>Bacteroidota</taxon>
        <taxon>Flavobacteriia</taxon>
        <taxon>Flavobacteriales</taxon>
        <taxon>Flavobacteriaceae</taxon>
        <taxon>Robiginitalea</taxon>
    </lineage>
</organism>
<dbReference type="RefSeq" id="WP_289723457.1">
    <property type="nucleotide sequence ID" value="NZ_JAUDUY010000001.1"/>
</dbReference>
<sequence>MKYLIITLALLLTFGLKGQKNVTIELPESYELSNIVLALTQYGQTDRWDVQKIPPYYDRVMEYFEPVKDHPLLDSVNYSRKKWEKFLGFRTDAYAFSFDDENQLKRDFEFQSFSYPEFDKNIHLVNDFVEESNFRKFYRDNRGFYDQIIANYKEYYFVNRSKAYLEKIAGKTFEDQVKYKIVISPLVGGQNCHRDIDSLTTADFPNISKELILGDKNVDMTTRIIANHSLFTEMDHGYLNPISDTFEKQIEKYYNKTIWDKESGYMGIDSFNEYITWAVYDAFVKEEFPEYADAVTLPYHYVNVQRGFIASEFFAKKVVELMQKNKSGKIEDIYLPLLKWCKEQEGKVVQPAVKNGDKTQSISLADNAVQIEFTQPMDENIKTFQAYLTETKDGVVQGNGALIEIDITESKLNWKDNGTTAQFFLNTEFQEFNLTLNYGNILKPIRSGNQILLKPVTLYFKRAEQ</sequence>
<name>A0ABT7WB00_9FLAO</name>
<keyword evidence="2" id="KW-1185">Reference proteome</keyword>
<evidence type="ECO:0000313" key="2">
    <source>
        <dbReference type="Proteomes" id="UP001174839"/>
    </source>
</evidence>
<protein>
    <submittedName>
        <fullName evidence="1">DUF4932 domain-containing protein</fullName>
    </submittedName>
</protein>
<accession>A0ABT7WB00</accession>
<proteinExistence type="predicted"/>
<evidence type="ECO:0000313" key="1">
    <source>
        <dbReference type="EMBL" id="MDM9630094.1"/>
    </source>
</evidence>
<dbReference type="EMBL" id="JAUDUY010000001">
    <property type="protein sequence ID" value="MDM9630094.1"/>
    <property type="molecule type" value="Genomic_DNA"/>
</dbReference>
<reference evidence="1" key="1">
    <citation type="submission" date="2023-06" db="EMBL/GenBank/DDBJ databases">
        <title>Robiginitalea aurantiacus sp. nov. and Algoriphagus sediminis sp. nov., isolated from coastal sediment.</title>
        <authorList>
            <person name="Zhou Z.Y."/>
            <person name="An J."/>
            <person name="Jia Y.W."/>
            <person name="Du Z.J."/>
        </authorList>
    </citation>
    <scope>NUCLEOTIDE SEQUENCE</scope>
    <source>
        <strain evidence="1">M39</strain>
    </source>
</reference>
<comment type="caution">
    <text evidence="1">The sequence shown here is derived from an EMBL/GenBank/DDBJ whole genome shotgun (WGS) entry which is preliminary data.</text>
</comment>